<accession>A0AA40G1J3</accession>
<sequence>MATPSISGMSGLQNHNESRNEKPDTIKTKKTNTRQQQLVVKQYGNSCEDFCERYDIMRNVVGPLNPFAETIIIYGQLTAEERETNGE</sequence>
<evidence type="ECO:0000313" key="3">
    <source>
        <dbReference type="Proteomes" id="UP001177670"/>
    </source>
</evidence>
<reference evidence="2" key="1">
    <citation type="submission" date="2021-10" db="EMBL/GenBank/DDBJ databases">
        <title>Melipona bicolor Genome sequencing and assembly.</title>
        <authorList>
            <person name="Araujo N.S."/>
            <person name="Arias M.C."/>
        </authorList>
    </citation>
    <scope>NUCLEOTIDE SEQUENCE</scope>
    <source>
        <strain evidence="2">USP_2M_L1-L4_2017</strain>
        <tissue evidence="2">Whole body</tissue>
    </source>
</reference>
<protein>
    <submittedName>
        <fullName evidence="2">Uncharacterized protein</fullName>
    </submittedName>
</protein>
<gene>
    <name evidence="2" type="ORF">K0M31_019117</name>
</gene>
<evidence type="ECO:0000256" key="1">
    <source>
        <dbReference type="SAM" id="MobiDB-lite"/>
    </source>
</evidence>
<evidence type="ECO:0000313" key="2">
    <source>
        <dbReference type="EMBL" id="KAK1129383.1"/>
    </source>
</evidence>
<keyword evidence="3" id="KW-1185">Reference proteome</keyword>
<dbReference type="EMBL" id="JAHYIQ010000008">
    <property type="protein sequence ID" value="KAK1129383.1"/>
    <property type="molecule type" value="Genomic_DNA"/>
</dbReference>
<dbReference type="AlphaFoldDB" id="A0AA40G1J3"/>
<feature type="region of interest" description="Disordered" evidence="1">
    <location>
        <begin position="1"/>
        <end position="33"/>
    </location>
</feature>
<dbReference type="Proteomes" id="UP001177670">
    <property type="component" value="Unassembled WGS sequence"/>
</dbReference>
<organism evidence="2 3">
    <name type="scientific">Melipona bicolor</name>
    <dbReference type="NCBI Taxonomy" id="60889"/>
    <lineage>
        <taxon>Eukaryota</taxon>
        <taxon>Metazoa</taxon>
        <taxon>Ecdysozoa</taxon>
        <taxon>Arthropoda</taxon>
        <taxon>Hexapoda</taxon>
        <taxon>Insecta</taxon>
        <taxon>Pterygota</taxon>
        <taxon>Neoptera</taxon>
        <taxon>Endopterygota</taxon>
        <taxon>Hymenoptera</taxon>
        <taxon>Apocrita</taxon>
        <taxon>Aculeata</taxon>
        <taxon>Apoidea</taxon>
        <taxon>Anthophila</taxon>
        <taxon>Apidae</taxon>
        <taxon>Melipona</taxon>
    </lineage>
</organism>
<feature type="compositionally biased region" description="Basic and acidic residues" evidence="1">
    <location>
        <begin position="16"/>
        <end position="27"/>
    </location>
</feature>
<name>A0AA40G1J3_9HYME</name>
<comment type="caution">
    <text evidence="2">The sequence shown here is derived from an EMBL/GenBank/DDBJ whole genome shotgun (WGS) entry which is preliminary data.</text>
</comment>
<proteinExistence type="predicted"/>
<feature type="compositionally biased region" description="Polar residues" evidence="1">
    <location>
        <begin position="1"/>
        <end position="15"/>
    </location>
</feature>